<evidence type="ECO:0000313" key="2">
    <source>
        <dbReference type="Proteomes" id="UP000550707"/>
    </source>
</evidence>
<dbReference type="AlphaFoldDB" id="A0A7J8FS60"/>
<name>A0A7J8FS60_MOLMO</name>
<proteinExistence type="predicted"/>
<dbReference type="EMBL" id="JACASF010000011">
    <property type="protein sequence ID" value="KAF6450587.1"/>
    <property type="molecule type" value="Genomic_DNA"/>
</dbReference>
<organism evidence="1 2">
    <name type="scientific">Molossus molossus</name>
    <name type="common">Pallas' mastiff bat</name>
    <name type="synonym">Vespertilio molossus</name>
    <dbReference type="NCBI Taxonomy" id="27622"/>
    <lineage>
        <taxon>Eukaryota</taxon>
        <taxon>Metazoa</taxon>
        <taxon>Chordata</taxon>
        <taxon>Craniata</taxon>
        <taxon>Vertebrata</taxon>
        <taxon>Euteleostomi</taxon>
        <taxon>Mammalia</taxon>
        <taxon>Eutheria</taxon>
        <taxon>Laurasiatheria</taxon>
        <taxon>Chiroptera</taxon>
        <taxon>Yangochiroptera</taxon>
        <taxon>Molossidae</taxon>
        <taxon>Molossus</taxon>
    </lineage>
</organism>
<sequence>MYLPGALAERRTQLSTRTERERPRSRCFSFVRVCLPVNTVAVCTHFRSCRVPEPLSPAALQSLVQVGLHLFPWLSSRPAATGSPGTPCNSRNRCRGSPAVAWPLCPLCHPADLPALHAWLHGHLYRGRRAHDTAAGS</sequence>
<gene>
    <name evidence="1" type="ORF">HJG59_008444</name>
</gene>
<dbReference type="InParanoid" id="A0A7J8FS60"/>
<dbReference type="Proteomes" id="UP000550707">
    <property type="component" value="Unassembled WGS sequence"/>
</dbReference>
<comment type="caution">
    <text evidence="1">The sequence shown here is derived from an EMBL/GenBank/DDBJ whole genome shotgun (WGS) entry which is preliminary data.</text>
</comment>
<keyword evidence="2" id="KW-1185">Reference proteome</keyword>
<evidence type="ECO:0000313" key="1">
    <source>
        <dbReference type="EMBL" id="KAF6450587.1"/>
    </source>
</evidence>
<accession>A0A7J8FS60</accession>
<reference evidence="1 2" key="1">
    <citation type="journal article" date="2020" name="Nature">
        <title>Six reference-quality genomes reveal evolution of bat adaptations.</title>
        <authorList>
            <person name="Jebb D."/>
            <person name="Huang Z."/>
            <person name="Pippel M."/>
            <person name="Hughes G.M."/>
            <person name="Lavrichenko K."/>
            <person name="Devanna P."/>
            <person name="Winkler S."/>
            <person name="Jermiin L.S."/>
            <person name="Skirmuntt E.C."/>
            <person name="Katzourakis A."/>
            <person name="Burkitt-Gray L."/>
            <person name="Ray D.A."/>
            <person name="Sullivan K.A.M."/>
            <person name="Roscito J.G."/>
            <person name="Kirilenko B.M."/>
            <person name="Davalos L.M."/>
            <person name="Corthals A.P."/>
            <person name="Power M.L."/>
            <person name="Jones G."/>
            <person name="Ransome R.D."/>
            <person name="Dechmann D.K.N."/>
            <person name="Locatelli A.G."/>
            <person name="Puechmaille S.J."/>
            <person name="Fedrigo O."/>
            <person name="Jarvis E.D."/>
            <person name="Hiller M."/>
            <person name="Vernes S.C."/>
            <person name="Myers E.W."/>
            <person name="Teeling E.C."/>
        </authorList>
    </citation>
    <scope>NUCLEOTIDE SEQUENCE [LARGE SCALE GENOMIC DNA]</scope>
    <source>
        <strain evidence="1">MMolMol1</strain>
        <tissue evidence="1">Muscle</tissue>
    </source>
</reference>
<protein>
    <submittedName>
        <fullName evidence="1">Uncharacterized protein</fullName>
    </submittedName>
</protein>